<dbReference type="Gene3D" id="1.10.10.60">
    <property type="entry name" value="Homeodomain-like"/>
    <property type="match status" value="1"/>
</dbReference>
<dbReference type="Pfam" id="PF12833">
    <property type="entry name" value="HTH_18"/>
    <property type="match status" value="1"/>
</dbReference>
<proteinExistence type="predicted"/>
<dbReference type="InterPro" id="IPR050204">
    <property type="entry name" value="AraC_XylS_family_regulators"/>
</dbReference>
<feature type="domain" description="HTH araC/xylS-type" evidence="5">
    <location>
        <begin position="162"/>
        <end position="260"/>
    </location>
</feature>
<dbReference type="PRINTS" id="PR00032">
    <property type="entry name" value="HTHARAC"/>
</dbReference>
<protein>
    <recommendedName>
        <fullName evidence="5">HTH araC/xylS-type domain-containing protein</fullName>
    </recommendedName>
</protein>
<dbReference type="RefSeq" id="WP_344954365.1">
    <property type="nucleotide sequence ID" value="NZ_BAABCX010000001.1"/>
</dbReference>
<dbReference type="PROSITE" id="PS01124">
    <property type="entry name" value="HTH_ARAC_FAMILY_2"/>
    <property type="match status" value="1"/>
</dbReference>
<evidence type="ECO:0000313" key="6">
    <source>
        <dbReference type="EMBL" id="GAA3528699.1"/>
    </source>
</evidence>
<keyword evidence="7" id="KW-1185">Reference proteome</keyword>
<evidence type="ECO:0000256" key="3">
    <source>
        <dbReference type="ARBA" id="ARBA00023159"/>
    </source>
</evidence>
<dbReference type="InterPro" id="IPR037923">
    <property type="entry name" value="HTH-like"/>
</dbReference>
<organism evidence="6 7">
    <name type="scientific">Zobellella aerophila</name>
    <dbReference type="NCBI Taxonomy" id="870480"/>
    <lineage>
        <taxon>Bacteria</taxon>
        <taxon>Pseudomonadati</taxon>
        <taxon>Pseudomonadota</taxon>
        <taxon>Gammaproteobacteria</taxon>
        <taxon>Aeromonadales</taxon>
        <taxon>Aeromonadaceae</taxon>
        <taxon>Zobellella</taxon>
    </lineage>
</organism>
<dbReference type="SMART" id="SM00342">
    <property type="entry name" value="HTH_ARAC"/>
    <property type="match status" value="1"/>
</dbReference>
<keyword evidence="2" id="KW-0238">DNA-binding</keyword>
<accession>A0ABP6V7C3</accession>
<dbReference type="InterPro" id="IPR020449">
    <property type="entry name" value="Tscrpt_reg_AraC-type_HTH"/>
</dbReference>
<gene>
    <name evidence="6" type="ORF">GCM10022394_04850</name>
</gene>
<keyword evidence="4" id="KW-0804">Transcription</keyword>
<dbReference type="Proteomes" id="UP001500795">
    <property type="component" value="Unassembled WGS sequence"/>
</dbReference>
<dbReference type="InterPro" id="IPR018062">
    <property type="entry name" value="HTH_AraC-typ_CS"/>
</dbReference>
<dbReference type="SUPFAM" id="SSF46689">
    <property type="entry name" value="Homeodomain-like"/>
    <property type="match status" value="2"/>
</dbReference>
<keyword evidence="3" id="KW-0010">Activator</keyword>
<dbReference type="PROSITE" id="PS00041">
    <property type="entry name" value="HTH_ARAC_FAMILY_1"/>
    <property type="match status" value="1"/>
</dbReference>
<dbReference type="InterPro" id="IPR018060">
    <property type="entry name" value="HTH_AraC"/>
</dbReference>
<dbReference type="PANTHER" id="PTHR46796:SF10">
    <property type="entry name" value="TRANSCRIPTIONAL ACTIVATOR FEAR"/>
    <property type="match status" value="1"/>
</dbReference>
<name>A0ABP6V7C3_9GAMM</name>
<evidence type="ECO:0000256" key="2">
    <source>
        <dbReference type="ARBA" id="ARBA00023125"/>
    </source>
</evidence>
<dbReference type="SUPFAM" id="SSF51215">
    <property type="entry name" value="Regulatory protein AraC"/>
    <property type="match status" value="1"/>
</dbReference>
<dbReference type="EMBL" id="BAABCX010000001">
    <property type="protein sequence ID" value="GAA3528699.1"/>
    <property type="molecule type" value="Genomic_DNA"/>
</dbReference>
<keyword evidence="1" id="KW-0805">Transcription regulation</keyword>
<evidence type="ECO:0000259" key="5">
    <source>
        <dbReference type="PROSITE" id="PS01124"/>
    </source>
</evidence>
<reference evidence="7" key="1">
    <citation type="journal article" date="2019" name="Int. J. Syst. Evol. Microbiol.">
        <title>The Global Catalogue of Microorganisms (GCM) 10K type strain sequencing project: providing services to taxonomists for standard genome sequencing and annotation.</title>
        <authorList>
            <consortium name="The Broad Institute Genomics Platform"/>
            <consortium name="The Broad Institute Genome Sequencing Center for Infectious Disease"/>
            <person name="Wu L."/>
            <person name="Ma J."/>
        </authorList>
    </citation>
    <scope>NUCLEOTIDE SEQUENCE [LARGE SCALE GENOMIC DNA]</scope>
    <source>
        <strain evidence="7">JCM 17110</strain>
    </source>
</reference>
<dbReference type="PANTHER" id="PTHR46796">
    <property type="entry name" value="HTH-TYPE TRANSCRIPTIONAL ACTIVATOR RHAS-RELATED"/>
    <property type="match status" value="1"/>
</dbReference>
<evidence type="ECO:0000313" key="7">
    <source>
        <dbReference type="Proteomes" id="UP001500795"/>
    </source>
</evidence>
<evidence type="ECO:0000256" key="1">
    <source>
        <dbReference type="ARBA" id="ARBA00023015"/>
    </source>
</evidence>
<comment type="caution">
    <text evidence="6">The sequence shown here is derived from an EMBL/GenBank/DDBJ whole genome shotgun (WGS) entry which is preliminary data.</text>
</comment>
<dbReference type="InterPro" id="IPR009057">
    <property type="entry name" value="Homeodomain-like_sf"/>
</dbReference>
<evidence type="ECO:0000256" key="4">
    <source>
        <dbReference type="ARBA" id="ARBA00023163"/>
    </source>
</evidence>
<sequence>MIVTQARKNVIATRSGEHLHAYPQILIGVAGATRCEFDNSATRVVRGSVLMVPNSAKHSYAGQGEDSELLVLDLNLADELVRSLEAVCSLSFRDTLFRSPQSVELAGEIQPLLDFARYQLALGSSVISQLVNQQLVTLFLTLISQHYASSSRDKLPTSLRLDVLDRLIDNSLDEPPANQLLAEALHISESHLYYLCRKQFGLTPQQYASARRLNRARSCLQQTKMSVTQVALEHGFSDTAAFSRAYKRYFGHSPRQARSAG</sequence>